<dbReference type="AlphaFoldDB" id="A0A399EUW3"/>
<gene>
    <name evidence="2" type="primary">mnmC</name>
    <name evidence="2" type="ORF">Mterra_01558</name>
</gene>
<organism evidence="2 3">
    <name type="scientific">Calidithermus terrae</name>
    <dbReference type="NCBI Taxonomy" id="1408545"/>
    <lineage>
        <taxon>Bacteria</taxon>
        <taxon>Thermotogati</taxon>
        <taxon>Deinococcota</taxon>
        <taxon>Deinococci</taxon>
        <taxon>Thermales</taxon>
        <taxon>Thermaceae</taxon>
        <taxon>Calidithermus</taxon>
    </lineage>
</organism>
<evidence type="ECO:0000313" key="3">
    <source>
        <dbReference type="Proteomes" id="UP000265715"/>
    </source>
</evidence>
<dbReference type="GO" id="GO:0004808">
    <property type="term" value="F:tRNA (5-methylaminomethyl-2-thiouridylate)(34)-methyltransferase activity"/>
    <property type="evidence" value="ECO:0007669"/>
    <property type="project" value="InterPro"/>
</dbReference>
<evidence type="ECO:0000259" key="1">
    <source>
        <dbReference type="Pfam" id="PF05430"/>
    </source>
</evidence>
<protein>
    <submittedName>
        <fullName evidence="2">tRNA 5-methylaminomethyl-2-thiouridine biosynthesis bifunctional protein MnmC</fullName>
    </submittedName>
</protein>
<dbReference type="InterPro" id="IPR047785">
    <property type="entry name" value="tRNA_MNMC2"/>
</dbReference>
<dbReference type="Gene3D" id="3.40.50.150">
    <property type="entry name" value="Vaccinia Virus protein VP39"/>
    <property type="match status" value="1"/>
</dbReference>
<dbReference type="NCBIfam" id="NF033855">
    <property type="entry name" value="tRNA_MNMC2"/>
    <property type="match status" value="1"/>
</dbReference>
<dbReference type="GO" id="GO:0016645">
    <property type="term" value="F:oxidoreductase activity, acting on the CH-NH group of donors"/>
    <property type="evidence" value="ECO:0007669"/>
    <property type="project" value="InterPro"/>
</dbReference>
<dbReference type="RefSeq" id="WP_119314691.1">
    <property type="nucleotide sequence ID" value="NZ_QXDL01000051.1"/>
</dbReference>
<dbReference type="Pfam" id="PF05430">
    <property type="entry name" value="Methyltransf_30"/>
    <property type="match status" value="1"/>
</dbReference>
<proteinExistence type="predicted"/>
<reference evidence="2 3" key="1">
    <citation type="submission" date="2018-08" db="EMBL/GenBank/DDBJ databases">
        <title>Meiothermus terrae DSM 26712 genome sequencing project.</title>
        <authorList>
            <person name="Da Costa M.S."/>
            <person name="Albuquerque L."/>
            <person name="Raposo P."/>
            <person name="Froufe H.J.C."/>
            <person name="Barroso C.S."/>
            <person name="Egas C."/>
        </authorList>
    </citation>
    <scope>NUCLEOTIDE SEQUENCE [LARGE SCALE GENOMIC DNA]</scope>
    <source>
        <strain evidence="2 3">DSM 26712</strain>
    </source>
</reference>
<comment type="caution">
    <text evidence="2">The sequence shown here is derived from an EMBL/GenBank/DDBJ whole genome shotgun (WGS) entry which is preliminary data.</text>
</comment>
<sequence length="236" mass="25861">MPGPDPERSPGAGFERLQTADGSVTLVHPVFKEAYSSVHGALTQARKLYLELTRTHLDPKPRVLEVGFGLGVNFRVTLENTLSRGVELEYLSYEFAPLERALLESVEVPLGEAAREVWAEVLGRWPEPGGPAGPLQLSGNWGRLELRFEDVLEATFPERWATAIYLDPFSPEVNPLPWSLPVLERLYAAAMPGTLLGTYSVAGEVRRGLTQAGFAVQRVPGVGKKAWLLASRSRSG</sequence>
<evidence type="ECO:0000313" key="2">
    <source>
        <dbReference type="EMBL" id="RIH86001.1"/>
    </source>
</evidence>
<dbReference type="InterPro" id="IPR008471">
    <property type="entry name" value="MnmC-like_methylTransf"/>
</dbReference>
<dbReference type="EMBL" id="QXDL01000051">
    <property type="protein sequence ID" value="RIH86001.1"/>
    <property type="molecule type" value="Genomic_DNA"/>
</dbReference>
<feature type="domain" description="MnmC-like methyltransferase" evidence="1">
    <location>
        <begin position="114"/>
        <end position="228"/>
    </location>
</feature>
<keyword evidence="3" id="KW-1185">Reference proteome</keyword>
<dbReference type="InterPro" id="IPR029063">
    <property type="entry name" value="SAM-dependent_MTases_sf"/>
</dbReference>
<accession>A0A399EUW3</accession>
<name>A0A399EUW3_9DEIN</name>
<dbReference type="OrthoDB" id="9786494at2"/>
<dbReference type="PANTHER" id="PTHR39963">
    <property type="entry name" value="SLL0983 PROTEIN"/>
    <property type="match status" value="1"/>
</dbReference>
<dbReference type="SUPFAM" id="SSF53335">
    <property type="entry name" value="S-adenosyl-L-methionine-dependent methyltransferases"/>
    <property type="match status" value="1"/>
</dbReference>
<dbReference type="Proteomes" id="UP000265715">
    <property type="component" value="Unassembled WGS sequence"/>
</dbReference>
<dbReference type="PANTHER" id="PTHR39963:SF1">
    <property type="entry name" value="MNMC-LIKE METHYLTRANSFERASE DOMAIN-CONTAINING PROTEIN"/>
    <property type="match status" value="1"/>
</dbReference>